<dbReference type="SUPFAM" id="SSF49265">
    <property type="entry name" value="Fibronectin type III"/>
    <property type="match status" value="2"/>
</dbReference>
<evidence type="ECO:0000259" key="6">
    <source>
        <dbReference type="PROSITE" id="PS50026"/>
    </source>
</evidence>
<accession>A0A9J7HL04</accession>
<feature type="transmembrane region" description="Helical" evidence="5">
    <location>
        <begin position="3121"/>
        <end position="3142"/>
    </location>
</feature>
<evidence type="ECO:0000313" key="9">
    <source>
        <dbReference type="Proteomes" id="UP000001554"/>
    </source>
</evidence>
<keyword evidence="3" id="KW-0245">EGF-like domain</keyword>
<feature type="domain" description="EGF-like" evidence="6">
    <location>
        <begin position="3034"/>
        <end position="3079"/>
    </location>
</feature>
<dbReference type="Proteomes" id="UP000001554">
    <property type="component" value="Chromosome 17"/>
</dbReference>
<dbReference type="InterPro" id="IPR013783">
    <property type="entry name" value="Ig-like_fold"/>
</dbReference>
<comment type="caution">
    <text evidence="3">Lacks conserved residue(s) required for the propagation of feature annotation.</text>
</comment>
<dbReference type="CDD" id="cd00054">
    <property type="entry name" value="EGF_CA"/>
    <property type="match status" value="2"/>
</dbReference>
<dbReference type="Pfam" id="PF17963">
    <property type="entry name" value="Big_9"/>
    <property type="match status" value="1"/>
</dbReference>
<dbReference type="FunFam" id="2.10.25.10:FF:001123">
    <property type="entry name" value="Uncharacterized protein"/>
    <property type="match status" value="1"/>
</dbReference>
<reference evidence="9" key="1">
    <citation type="journal article" date="2020" name="Nat. Ecol. Evol.">
        <title>Deeply conserved synteny resolves early events in vertebrate evolution.</title>
        <authorList>
            <person name="Simakov O."/>
            <person name="Marletaz F."/>
            <person name="Yue J.X."/>
            <person name="O'Connell B."/>
            <person name="Jenkins J."/>
            <person name="Brandt A."/>
            <person name="Calef R."/>
            <person name="Tung C.H."/>
            <person name="Huang T.K."/>
            <person name="Schmutz J."/>
            <person name="Satoh N."/>
            <person name="Yu J.K."/>
            <person name="Putnam N.H."/>
            <person name="Green R.E."/>
            <person name="Rokhsar D.S."/>
        </authorList>
    </citation>
    <scope>NUCLEOTIDE SEQUENCE [LARGE SCALE GENOMIC DNA]</scope>
    <source>
        <strain evidence="9">S238N-H82</strain>
    </source>
</reference>
<dbReference type="SMART" id="SM00181">
    <property type="entry name" value="EGF"/>
    <property type="match status" value="2"/>
</dbReference>
<dbReference type="PROSITE" id="PS00022">
    <property type="entry name" value="EGF_1"/>
    <property type="match status" value="1"/>
</dbReference>
<dbReference type="PROSITE" id="PS50026">
    <property type="entry name" value="EGF_3"/>
    <property type="match status" value="2"/>
</dbReference>
<dbReference type="PANTHER" id="PTHR16897">
    <property type="entry name" value="OS10G0105400 PROTEIN"/>
    <property type="match status" value="1"/>
</dbReference>
<dbReference type="SMART" id="SM00060">
    <property type="entry name" value="FN3"/>
    <property type="match status" value="7"/>
</dbReference>
<evidence type="ECO:0000256" key="5">
    <source>
        <dbReference type="SAM" id="Phobius"/>
    </source>
</evidence>
<dbReference type="GeneID" id="118404932"/>
<dbReference type="RefSeq" id="XP_035660210.1">
    <property type="nucleotide sequence ID" value="XM_035804317.1"/>
</dbReference>
<feature type="compositionally biased region" description="Basic and acidic residues" evidence="4">
    <location>
        <begin position="3208"/>
        <end position="3222"/>
    </location>
</feature>
<feature type="domain" description="EGF-like" evidence="6">
    <location>
        <begin position="3081"/>
        <end position="3114"/>
    </location>
</feature>
<dbReference type="InterPro" id="IPR018097">
    <property type="entry name" value="EGF_Ca-bd_CS"/>
</dbReference>
<dbReference type="PROSITE" id="PS50853">
    <property type="entry name" value="FN3"/>
    <property type="match status" value="1"/>
</dbReference>
<name>A0A9J7HL04_BRAFL</name>
<evidence type="ECO:0000259" key="8">
    <source>
        <dbReference type="PROSITE" id="PS50853"/>
    </source>
</evidence>
<dbReference type="InterPro" id="IPR013320">
    <property type="entry name" value="ConA-like_dom_sf"/>
</dbReference>
<dbReference type="PROSITE" id="PS00010">
    <property type="entry name" value="ASX_HYDROXYL"/>
    <property type="match status" value="1"/>
</dbReference>
<feature type="domain" description="Fibronectin type-III" evidence="8">
    <location>
        <begin position="652"/>
        <end position="758"/>
    </location>
</feature>
<keyword evidence="5" id="KW-1133">Transmembrane helix</keyword>
<dbReference type="GO" id="GO:0005509">
    <property type="term" value="F:calcium ion binding"/>
    <property type="evidence" value="ECO:0007669"/>
    <property type="project" value="UniProtKB-UniRule"/>
</dbReference>
<keyword evidence="2" id="KW-0106">Calcium</keyword>
<evidence type="ECO:0000256" key="4">
    <source>
        <dbReference type="SAM" id="MobiDB-lite"/>
    </source>
</evidence>
<keyword evidence="9" id="KW-1185">Reference proteome</keyword>
<dbReference type="OMA" id="NWENYTD"/>
<feature type="region of interest" description="Disordered" evidence="4">
    <location>
        <begin position="3208"/>
        <end position="3244"/>
    </location>
</feature>
<keyword evidence="5" id="KW-0812">Transmembrane</keyword>
<feature type="domain" description="Cadherin" evidence="7">
    <location>
        <begin position="2789"/>
        <end position="2878"/>
    </location>
</feature>
<evidence type="ECO:0000259" key="7">
    <source>
        <dbReference type="PROSITE" id="PS50268"/>
    </source>
</evidence>
<keyword evidence="5" id="KW-0472">Membrane</keyword>
<dbReference type="GO" id="GO:0007156">
    <property type="term" value="P:homophilic cell adhesion via plasma membrane adhesion molecules"/>
    <property type="evidence" value="ECO:0007669"/>
    <property type="project" value="InterPro"/>
</dbReference>
<dbReference type="PROSITE" id="PS50268">
    <property type="entry name" value="CADHERIN_2"/>
    <property type="match status" value="1"/>
</dbReference>
<dbReference type="Gene3D" id="2.60.40.10">
    <property type="entry name" value="Immunoglobulins"/>
    <property type="match status" value="1"/>
</dbReference>
<dbReference type="GO" id="GO:0016020">
    <property type="term" value="C:membrane"/>
    <property type="evidence" value="ECO:0007669"/>
    <property type="project" value="InterPro"/>
</dbReference>
<dbReference type="SUPFAM" id="SSF49899">
    <property type="entry name" value="Concanavalin A-like lectins/glucanases"/>
    <property type="match status" value="1"/>
</dbReference>
<dbReference type="InterPro" id="IPR003961">
    <property type="entry name" value="FN3_dom"/>
</dbReference>
<evidence type="ECO:0000256" key="3">
    <source>
        <dbReference type="PROSITE-ProRule" id="PRU00076"/>
    </source>
</evidence>
<sequence length="3262" mass="360201">MDINITKIHVEISIGHDPHDTRNLEYFAAPRLGRVKSKPHHIAHYPYAQKCARDCLALPPTKCLSFNYDYSDVGRCELLEEIEGHEVVMYRDGIFHNFERLGIGHAVEVSHDGLGLVHNTLYYYNLFLNNTVGYTNILTSKAVIVDFVPPSPGPLANTSFDETAAEVCEEFVPDEWEDRCVEQTPLPNHRAIVDGEGSRTVFNGNKPLQDLLYFRPNTYVTANWDGFHDNETGIFGYTWTVGTDHCFDDIHPHKDPHAHLYDEDEWTHQSLAYPLDLEDGPYHVSVRALNKIEFGGPLATTVCHTTPYTIDTTPPFVNHVEIISYDEDSYELIVEYNVSDPLSHIREVDIGLGKSPRDVFIKDWHRDDNITHRILNFRIPDGIPTWIKVRAINNVDLRTASHAPRPLIVDTTPPIPGTVHDGEAYSRDRDFQSDGNRICASWKDFHDEESGIGFYMWGVGTTVDVDDIVQYQEIPHTQHAACAELNHTLQHGVTYYSTLIAFNLGHATKNVSASSDGVMYDATPPEEGWVNDGLDANHDVTYSSETSTVSALWGDFKDPESDIADYEITVWRKHANNGNSSIDTASHVIHNATSVGRANSINWHHFHLHDGDFVYVVVNASNGAGSVVITESDGYTVDVTPPLMRFLGDGQQPGIDRQYSPSTSSLSINWEFEDAESGLDHYKLAVYQLHDGSRLQIYPGQRNDWVIVEGSAAGWTNSEPLNLVPGARYSVRVAAVNGAGLTTTHDTDGVIIDPTPPSNLHVAVDVMPGELEELYDGYILHTDLSAILVSWRATDGESKVMAYWAAVGTSPGGTDVMSFKDMGPDRSAYINNLNLQLYDEVTGSPVYYVAVKAQNGAGQFSFEVVSSPIKVVPGDRTGVVADGPHMTDTEVDDVSTVDVDYQLQTGAVTVRFKGFESARHGIVHYEWAVGTAALWDDVMPYSSAGIVLHDEDSSMEGIGGEGHAQSLLPLRSGQLYYTTVRAITGAGNVLESASDGFTVDVTAPEVDFSGYDEYALGSDHVSRYQFSADYITAEWDYREDESDVVFASFAYGTFPGGHDVHNRTLTTQRTSVPNGLVHPSPQGKPNILSLTAVNSVGLRTVAISPSLTVDSTPPVAGDVTCPRHLPSTDELLCTWRGFRDDQSYIHHFLFGVGTEEGDDSVFPFTEVPGTSERFKAKGFAGQFLRHQESYFVTVVAYNPVGGKTEAYSKAIVIDDTPPVPGTVIELDGVYHADLEGDDSHGPEACDNQEECQAMDAVCQASVTHVAVTWQPFLDPETPITRYEVAVGTVPGGADLYSFNQVPDPDARFFVVNNLDLSVIRQVFVTVRGHNAAGLSSVAVSNGVYISKISAGLPPLKPLAVNDGKVNQGDIEFQNHNEEISAHWDFSGDPCPSIQTEWSVVRLDGFEILPLTELSPGEDRATSDEFDLRDGETYYTVVRATNHLGYSYSIRSDGVTIKLEALVPGVVRDGPIIGFDLSYQQSVTSLSANWDSFGKEYGLREDAAINGEILEIGDHQIVDYYEVAVGTDRRYPSTRTNVRPFTNVGRNRTVTFEYLHLIPRTGIYYVTVRAVSLASSRTEVTSNGIRVGFGGDIISHGEIDIPRYISSDANITVAWSDFEFSMPILFYQWGITTNRTELDDKDCLKLQNFNTEGYVGANNEYAHLFDVYPLTKVGKNTMIQQEGLALQDGSTYHIVVVATDESAQCAMALADVTIDTSPPVGGRVLVGSPGEKNVMYTAMSDRVEVLWDGYYDNTSGIARFELALLSGSGCQPHDEERTVEVDFVPVSANETSYLFVDTDLKADTPYYVVFRAINRADLVTESTTPPILLDLRDPVPGDVKDGFDFQSDATHQSSLTEMKGVIINHPNAEGDPCPKKTFPMDEMHDSWSPSYTTGMWGVSGKRRILFHPEQLSFEEEDGLSIHLTRDIKYERMLSGAYHTEVDCTRAGQYEMDIIAASGELQAVTSVVFWDGPDGVVGDHNEMSLEHKEGISRTHANCSCCETGGGNTGDTSNVTATTEDCNCTCTSPTLDPDPQTSTALPSESPPWWTIEKADLEGNTSQSEFQSNSFPYASCGLQIHAETANSHSYIGMWCRFANGTESELGEVVKLDFDPSAAWHKYTLEFIEEKIFATKVYRSLRLDIDGQPRAVLTGIPTLGPTTKLILSTWNKQDWIPELVDPFEPPTTAALFRYVSLPQDSNSLCLYGKPFRNGDHAVVRFEAAVGSARLLDDVAPFREVVKPCIPCSGKCDLLGCDQGCEEDRTYVHQIHLTGLDLTPFSFMENSDNNTLVPALYYLTVRAVAGSGRVATASSNGIYIDVTPPVVENLFHVDMSWSPDEPTSYQGDNSTIAVRWEGYDIESEIVECQWAVGTSPGQTDIQNYTSVGPDQHLLHSNKLAGKLSNKETYYVTVRLVNGAGLVSENSTSGVTVLLDPPDTSTSNTTTSCVKHVERNVTFNSSVELCGDQNQMGITWTRVQDDSVNNYEFSVGTSMDSRGDVIPQTQVGYNESGWVQVLEGELSFGRSKVNISDLPSRTDGWKVSKHNKFYVEPGRTLLASLTACHAGHKCKDIVVKKRTIIRPEDNLLSFTNGSAGDMVLVHGQQSDNYSVIISKRQGQLSNPGAIGAGILTDHDVTRMYTSSTPYITNPAFTIHQTDRFLRNRVRRMLGKSFFVSSIGGEELDTPLTVTVTFNDSALVRDEVPAVVFWDPEKENWKDVNGTCADNPQASDNSTLKGRLTVQLCSTTGTYSRYKRSEQRYFSGSSQFAVVIINSTFQNLPPVLLSPTRMHMDEDEGTLVSQLIAEDPEDDDLIFQVNQQQKKNSEDMLELDEHGLLRYTPALDFSGTKEIPITISESRADFSLLSTTTTIVIDVGAENDHPQPFVVHEGEEKLQESGSLHLTVEENHPENVDFEVLKFVAGSFDVDAYDALTLHIKSPSNGSIEVGNRVRDIRFGEENCTMSMEAKRREWEDVFNTSWVGPAIPYPCGITLPHSPNLLNWVVAAVTYTPDQHFFGEDTVKVYAEDAFGARSKLVTVVIHVLENPCVNGGRCVGPDEDPDCEDQARSDGFHEYTCNCTAGFEGRYCEINPNDCVPNPCPHNYTCIDQVNGYVCHCEPGWPCNGLTLGEIVGIVVGCLVALMILLVIYKMWVKKQELKRKVGPIPKERPIGLKDLSSSDGQSMFHNQKRKTGNVTDGKRSFNEVMRAWEEEVQEVEFRHVDPDAPDAERKVPKQPKHLPPLAAPDKSAPKDRAEFEHFVRLPGIVTTKTNV</sequence>
<dbReference type="PANTHER" id="PTHR16897:SF2">
    <property type="entry name" value="OS03G0226600 PROTEIN"/>
    <property type="match status" value="1"/>
</dbReference>
<evidence type="ECO:0000256" key="2">
    <source>
        <dbReference type="PROSITE-ProRule" id="PRU00043"/>
    </source>
</evidence>
<reference evidence="10" key="2">
    <citation type="submission" date="2025-08" db="UniProtKB">
        <authorList>
            <consortium name="RefSeq"/>
        </authorList>
    </citation>
    <scope>IDENTIFICATION</scope>
    <source>
        <strain evidence="10">S238N-H82</strain>
        <tissue evidence="10">Testes</tissue>
    </source>
</reference>
<feature type="region of interest" description="Disordered" evidence="4">
    <location>
        <begin position="3159"/>
        <end position="3187"/>
    </location>
</feature>
<organism evidence="9 10">
    <name type="scientific">Branchiostoma floridae</name>
    <name type="common">Florida lancelet</name>
    <name type="synonym">Amphioxus</name>
    <dbReference type="NCBI Taxonomy" id="7739"/>
    <lineage>
        <taxon>Eukaryota</taxon>
        <taxon>Metazoa</taxon>
        <taxon>Chordata</taxon>
        <taxon>Cephalochordata</taxon>
        <taxon>Leptocardii</taxon>
        <taxon>Amphioxiformes</taxon>
        <taxon>Branchiostomatidae</taxon>
        <taxon>Branchiostoma</taxon>
    </lineage>
</organism>
<protein>
    <submittedName>
        <fullName evidence="10">Uncharacterized protein LOC118404932</fullName>
    </submittedName>
</protein>
<dbReference type="InterPro" id="IPR036116">
    <property type="entry name" value="FN3_sf"/>
</dbReference>
<feature type="compositionally biased region" description="Polar residues" evidence="4">
    <location>
        <begin position="3166"/>
        <end position="3176"/>
    </location>
</feature>
<dbReference type="OrthoDB" id="10042078at2759"/>
<evidence type="ECO:0000313" key="10">
    <source>
        <dbReference type="RefSeq" id="XP_035660210.1"/>
    </source>
</evidence>
<keyword evidence="1 3" id="KW-1015">Disulfide bond</keyword>
<dbReference type="InterPro" id="IPR000742">
    <property type="entry name" value="EGF"/>
</dbReference>
<dbReference type="InterPro" id="IPR000152">
    <property type="entry name" value="EGF-type_Asp/Asn_hydroxyl_site"/>
</dbReference>
<evidence type="ECO:0000256" key="1">
    <source>
        <dbReference type="ARBA" id="ARBA00023157"/>
    </source>
</evidence>
<dbReference type="Gene3D" id="2.10.25.10">
    <property type="entry name" value="Laminin"/>
    <property type="match status" value="2"/>
</dbReference>
<feature type="disulfide bond" evidence="3">
    <location>
        <begin position="3069"/>
        <end position="3078"/>
    </location>
</feature>
<dbReference type="PROSITE" id="PS01187">
    <property type="entry name" value="EGF_CA"/>
    <property type="match status" value="1"/>
</dbReference>
<proteinExistence type="predicted"/>
<dbReference type="KEGG" id="bfo:118404932"/>
<dbReference type="PROSITE" id="PS01186">
    <property type="entry name" value="EGF_2"/>
    <property type="match status" value="1"/>
</dbReference>
<gene>
    <name evidence="10" type="primary">LOC118404932</name>
</gene>
<dbReference type="SUPFAM" id="SSF57196">
    <property type="entry name" value="EGF/Laminin"/>
    <property type="match status" value="1"/>
</dbReference>
<dbReference type="InterPro" id="IPR002126">
    <property type="entry name" value="Cadherin-like_dom"/>
</dbReference>
<dbReference type="CDD" id="cd00063">
    <property type="entry name" value="FN3"/>
    <property type="match status" value="1"/>
</dbReference>